<evidence type="ECO:0000313" key="2">
    <source>
        <dbReference type="EMBL" id="MBM7621182.1"/>
    </source>
</evidence>
<dbReference type="InterPro" id="IPR037401">
    <property type="entry name" value="SnoaL-like"/>
</dbReference>
<keyword evidence="3" id="KW-1185">Reference proteome</keyword>
<evidence type="ECO:0000313" key="3">
    <source>
        <dbReference type="Proteomes" id="UP000737402"/>
    </source>
</evidence>
<protein>
    <submittedName>
        <fullName evidence="2">Ketosteroid isomerase-like protein</fullName>
    </submittedName>
</protein>
<sequence>MFASSPQEALKMYEEATNTHEFENVRRLIREDAIYYFSNATVQGHKPLKEFFEKTWDYIRDEVYKIHDVQWLTIGESNAACVYKFQWSGLIDGVYKEGKGRGTNVFEKDDEGWKVVHEHLSS</sequence>
<dbReference type="Pfam" id="PF13474">
    <property type="entry name" value="SnoaL_3"/>
    <property type="match status" value="1"/>
</dbReference>
<reference evidence="2 3" key="1">
    <citation type="submission" date="2021-01" db="EMBL/GenBank/DDBJ databases">
        <title>Genomic Encyclopedia of Type Strains, Phase IV (KMG-IV): sequencing the most valuable type-strain genomes for metagenomic binning, comparative biology and taxonomic classification.</title>
        <authorList>
            <person name="Goeker M."/>
        </authorList>
    </citation>
    <scope>NUCLEOTIDE SEQUENCE [LARGE SCALE GENOMIC DNA]</scope>
    <source>
        <strain evidence="2 3">DSM 25879</strain>
    </source>
</reference>
<dbReference type="Proteomes" id="UP000737402">
    <property type="component" value="Unassembled WGS sequence"/>
</dbReference>
<evidence type="ECO:0000259" key="1">
    <source>
        <dbReference type="Pfam" id="PF13474"/>
    </source>
</evidence>
<dbReference type="SUPFAM" id="SSF54427">
    <property type="entry name" value="NTF2-like"/>
    <property type="match status" value="1"/>
</dbReference>
<proteinExistence type="predicted"/>
<name>A0ABS2P3I5_9BACI</name>
<dbReference type="RefSeq" id="WP_204417909.1">
    <property type="nucleotide sequence ID" value="NZ_JAFBED010000006.1"/>
</dbReference>
<comment type="caution">
    <text evidence="2">The sequence shown here is derived from an EMBL/GenBank/DDBJ whole genome shotgun (WGS) entry which is preliminary data.</text>
</comment>
<organism evidence="2 3">
    <name type="scientific">Sutcliffiella tianshenii</name>
    <dbReference type="NCBI Taxonomy" id="1463404"/>
    <lineage>
        <taxon>Bacteria</taxon>
        <taxon>Bacillati</taxon>
        <taxon>Bacillota</taxon>
        <taxon>Bacilli</taxon>
        <taxon>Bacillales</taxon>
        <taxon>Bacillaceae</taxon>
        <taxon>Sutcliffiella</taxon>
    </lineage>
</organism>
<feature type="domain" description="SnoaL-like" evidence="1">
    <location>
        <begin position="9"/>
        <end position="121"/>
    </location>
</feature>
<gene>
    <name evidence="2" type="ORF">JOC95_003055</name>
</gene>
<dbReference type="InterPro" id="IPR032710">
    <property type="entry name" value="NTF2-like_dom_sf"/>
</dbReference>
<dbReference type="Gene3D" id="3.10.450.50">
    <property type="match status" value="1"/>
</dbReference>
<accession>A0ABS2P3I5</accession>
<dbReference type="EMBL" id="JAFBED010000006">
    <property type="protein sequence ID" value="MBM7621182.1"/>
    <property type="molecule type" value="Genomic_DNA"/>
</dbReference>